<gene>
    <name evidence="1" type="ORF">PGLA1383_LOCUS20145</name>
</gene>
<keyword evidence="2" id="KW-1185">Reference proteome</keyword>
<proteinExistence type="predicted"/>
<name>A0A813ES70_POLGL</name>
<evidence type="ECO:0000313" key="1">
    <source>
        <dbReference type="EMBL" id="CAE8601877.1"/>
    </source>
</evidence>
<dbReference type="AlphaFoldDB" id="A0A813ES70"/>
<sequence>MSAEYGSQGGLYADATCVSACTGLARCLLLTENVDQRTVPNCICKPTTFVKPLDEQNGHQTRTCSTRSERTKTNNKIKHKCRSLPLPAIAVVQSALNHHFGNQTGIARKPDLEMNSHGKHL</sequence>
<evidence type="ECO:0000313" key="2">
    <source>
        <dbReference type="Proteomes" id="UP000654075"/>
    </source>
</evidence>
<dbReference type="EMBL" id="CAJNNV010013631">
    <property type="protein sequence ID" value="CAE8601877.1"/>
    <property type="molecule type" value="Genomic_DNA"/>
</dbReference>
<organism evidence="1 2">
    <name type="scientific">Polarella glacialis</name>
    <name type="common">Dinoflagellate</name>
    <dbReference type="NCBI Taxonomy" id="89957"/>
    <lineage>
        <taxon>Eukaryota</taxon>
        <taxon>Sar</taxon>
        <taxon>Alveolata</taxon>
        <taxon>Dinophyceae</taxon>
        <taxon>Suessiales</taxon>
        <taxon>Suessiaceae</taxon>
        <taxon>Polarella</taxon>
    </lineage>
</organism>
<dbReference type="Proteomes" id="UP000654075">
    <property type="component" value="Unassembled WGS sequence"/>
</dbReference>
<comment type="caution">
    <text evidence="1">The sequence shown here is derived from an EMBL/GenBank/DDBJ whole genome shotgun (WGS) entry which is preliminary data.</text>
</comment>
<reference evidence="1" key="1">
    <citation type="submission" date="2021-02" db="EMBL/GenBank/DDBJ databases">
        <authorList>
            <person name="Dougan E. K."/>
            <person name="Rhodes N."/>
            <person name="Thang M."/>
            <person name="Chan C."/>
        </authorList>
    </citation>
    <scope>NUCLEOTIDE SEQUENCE</scope>
</reference>
<protein>
    <submittedName>
        <fullName evidence="1">Uncharacterized protein</fullName>
    </submittedName>
</protein>
<accession>A0A813ES70</accession>